<gene>
    <name evidence="1" type="ORF">M513_05832</name>
</gene>
<protein>
    <submittedName>
        <fullName evidence="1">Uncharacterized protein</fullName>
    </submittedName>
</protein>
<dbReference type="Proteomes" id="UP000030764">
    <property type="component" value="Unassembled WGS sequence"/>
</dbReference>
<dbReference type="AlphaFoldDB" id="A0A085M805"/>
<reference evidence="1 2" key="1">
    <citation type="journal article" date="2014" name="Nat. Genet.">
        <title>Genome and transcriptome of the porcine whipworm Trichuris suis.</title>
        <authorList>
            <person name="Jex A.R."/>
            <person name="Nejsum P."/>
            <person name="Schwarz E.M."/>
            <person name="Hu L."/>
            <person name="Young N.D."/>
            <person name="Hall R.S."/>
            <person name="Korhonen P.K."/>
            <person name="Liao S."/>
            <person name="Thamsborg S."/>
            <person name="Xia J."/>
            <person name="Xu P."/>
            <person name="Wang S."/>
            <person name="Scheerlinck J.P."/>
            <person name="Hofmann A."/>
            <person name="Sternberg P.W."/>
            <person name="Wang J."/>
            <person name="Gasser R.B."/>
        </authorList>
    </citation>
    <scope>NUCLEOTIDE SEQUENCE [LARGE SCALE GENOMIC DNA]</scope>
    <source>
        <strain evidence="1">DCEP-RM93M</strain>
    </source>
</reference>
<proteinExistence type="predicted"/>
<name>A0A085M805_9BILA</name>
<keyword evidence="2" id="KW-1185">Reference proteome</keyword>
<organism evidence="1 2">
    <name type="scientific">Trichuris suis</name>
    <name type="common">pig whipworm</name>
    <dbReference type="NCBI Taxonomy" id="68888"/>
    <lineage>
        <taxon>Eukaryota</taxon>
        <taxon>Metazoa</taxon>
        <taxon>Ecdysozoa</taxon>
        <taxon>Nematoda</taxon>
        <taxon>Enoplea</taxon>
        <taxon>Dorylaimia</taxon>
        <taxon>Trichinellida</taxon>
        <taxon>Trichuridae</taxon>
        <taxon>Trichuris</taxon>
    </lineage>
</organism>
<evidence type="ECO:0000313" key="1">
    <source>
        <dbReference type="EMBL" id="KFD53351.1"/>
    </source>
</evidence>
<sequence length="68" mass="8091">MFIRRAVTFYAFPTARFHEEEQGIIVVTSPKYERGCHYQVLSTYRDFDFRDFDPKPYQVEPGDQSYSG</sequence>
<dbReference type="EMBL" id="KL363218">
    <property type="protein sequence ID" value="KFD53351.1"/>
    <property type="molecule type" value="Genomic_DNA"/>
</dbReference>
<evidence type="ECO:0000313" key="2">
    <source>
        <dbReference type="Proteomes" id="UP000030764"/>
    </source>
</evidence>
<accession>A0A085M805</accession>